<evidence type="ECO:0000256" key="1">
    <source>
        <dbReference type="ARBA" id="ARBA00023015"/>
    </source>
</evidence>
<keyword evidence="3" id="KW-0804">Transcription</keyword>
<keyword evidence="1" id="KW-0805">Transcription regulation</keyword>
<dbReference type="Pfam" id="PF00356">
    <property type="entry name" value="LacI"/>
    <property type="match status" value="1"/>
</dbReference>
<keyword evidence="2 5" id="KW-0238">DNA-binding</keyword>
<dbReference type="InterPro" id="IPR000843">
    <property type="entry name" value="HTH_LacI"/>
</dbReference>
<accession>A0A7W2AAK4</accession>
<evidence type="ECO:0000256" key="2">
    <source>
        <dbReference type="ARBA" id="ARBA00023125"/>
    </source>
</evidence>
<protein>
    <submittedName>
        <fullName evidence="5">LacI family DNA-binding transcriptional regulator</fullName>
    </submittedName>
</protein>
<dbReference type="Gene3D" id="1.10.260.40">
    <property type="entry name" value="lambda repressor-like DNA-binding domains"/>
    <property type="match status" value="1"/>
</dbReference>
<dbReference type="SMART" id="SM00354">
    <property type="entry name" value="HTH_LACI"/>
    <property type="match status" value="1"/>
</dbReference>
<reference evidence="5 6" key="1">
    <citation type="submission" date="2020-07" db="EMBL/GenBank/DDBJ databases">
        <authorList>
            <person name="Feng H."/>
        </authorList>
    </citation>
    <scope>NUCLEOTIDE SEQUENCE [LARGE SCALE GENOMIC DNA]</scope>
    <source>
        <strain evidence="6">s-10</strain>
    </source>
</reference>
<dbReference type="SUPFAM" id="SSF47413">
    <property type="entry name" value="lambda repressor-like DNA-binding domains"/>
    <property type="match status" value="1"/>
</dbReference>
<dbReference type="PROSITE" id="PS50932">
    <property type="entry name" value="HTH_LACI_2"/>
    <property type="match status" value="1"/>
</dbReference>
<evidence type="ECO:0000259" key="4">
    <source>
        <dbReference type="PROSITE" id="PS50932"/>
    </source>
</evidence>
<dbReference type="AlphaFoldDB" id="A0A7W2AAK4"/>
<proteinExistence type="predicted"/>
<dbReference type="CDD" id="cd01392">
    <property type="entry name" value="HTH_LacI"/>
    <property type="match status" value="1"/>
</dbReference>
<dbReference type="EMBL" id="JACEIQ010000031">
    <property type="protein sequence ID" value="MBA4496352.1"/>
    <property type="molecule type" value="Genomic_DNA"/>
</dbReference>
<dbReference type="GO" id="GO:0003700">
    <property type="term" value="F:DNA-binding transcription factor activity"/>
    <property type="evidence" value="ECO:0007669"/>
    <property type="project" value="TreeGrafter"/>
</dbReference>
<dbReference type="Proteomes" id="UP000535491">
    <property type="component" value="Unassembled WGS sequence"/>
</dbReference>
<dbReference type="PROSITE" id="PS00356">
    <property type="entry name" value="HTH_LACI_1"/>
    <property type="match status" value="1"/>
</dbReference>
<dbReference type="GO" id="GO:0000976">
    <property type="term" value="F:transcription cis-regulatory region binding"/>
    <property type="evidence" value="ECO:0007669"/>
    <property type="project" value="TreeGrafter"/>
</dbReference>
<comment type="caution">
    <text evidence="5">The sequence shown here is derived from an EMBL/GenBank/DDBJ whole genome shotgun (WGS) entry which is preliminary data.</text>
</comment>
<name>A0A7W2AAK4_9BACL</name>
<evidence type="ECO:0000313" key="5">
    <source>
        <dbReference type="EMBL" id="MBA4496352.1"/>
    </source>
</evidence>
<dbReference type="PANTHER" id="PTHR30146">
    <property type="entry name" value="LACI-RELATED TRANSCRIPTIONAL REPRESSOR"/>
    <property type="match status" value="1"/>
</dbReference>
<evidence type="ECO:0000313" key="6">
    <source>
        <dbReference type="Proteomes" id="UP000535491"/>
    </source>
</evidence>
<dbReference type="InterPro" id="IPR010982">
    <property type="entry name" value="Lambda_DNA-bd_dom_sf"/>
</dbReference>
<dbReference type="PRINTS" id="PR00036">
    <property type="entry name" value="HTHLACI"/>
</dbReference>
<organism evidence="5 6">
    <name type="scientific">Paenactinomyces guangxiensis</name>
    <dbReference type="NCBI Taxonomy" id="1490290"/>
    <lineage>
        <taxon>Bacteria</taxon>
        <taxon>Bacillati</taxon>
        <taxon>Bacillota</taxon>
        <taxon>Bacilli</taxon>
        <taxon>Bacillales</taxon>
        <taxon>Thermoactinomycetaceae</taxon>
        <taxon>Paenactinomyces</taxon>
    </lineage>
</organism>
<gene>
    <name evidence="5" type="ORF">H1191_18980</name>
</gene>
<dbReference type="PANTHER" id="PTHR30146:SF109">
    <property type="entry name" value="HTH-TYPE TRANSCRIPTIONAL REGULATOR GALS"/>
    <property type="match status" value="1"/>
</dbReference>
<keyword evidence="6" id="KW-1185">Reference proteome</keyword>
<evidence type="ECO:0000256" key="3">
    <source>
        <dbReference type="ARBA" id="ARBA00023163"/>
    </source>
</evidence>
<feature type="domain" description="HTH lacI-type" evidence="4">
    <location>
        <begin position="2"/>
        <end position="42"/>
    </location>
</feature>
<sequence>MATIKDIARIGGVSVTTVSRALNGYSDVNEKTREKIKKVANQILLCDRS</sequence>